<evidence type="ECO:0000313" key="3">
    <source>
        <dbReference type="Proteomes" id="UP000540556"/>
    </source>
</evidence>
<organism evidence="2 3">
    <name type="scientific">Gluconacetobacter takamatsuzukensis</name>
    <dbReference type="NCBI Taxonomy" id="1286190"/>
    <lineage>
        <taxon>Bacteria</taxon>
        <taxon>Pseudomonadati</taxon>
        <taxon>Pseudomonadota</taxon>
        <taxon>Alphaproteobacteria</taxon>
        <taxon>Acetobacterales</taxon>
        <taxon>Acetobacteraceae</taxon>
        <taxon>Gluconacetobacter</taxon>
    </lineage>
</organism>
<dbReference type="AlphaFoldDB" id="A0A7W4KB27"/>
<evidence type="ECO:0000256" key="1">
    <source>
        <dbReference type="SAM" id="MobiDB-lite"/>
    </source>
</evidence>
<gene>
    <name evidence="2" type="ORF">HLH27_01090</name>
</gene>
<accession>A0A7W4KB27</accession>
<reference evidence="2 3" key="1">
    <citation type="submission" date="2020-04" db="EMBL/GenBank/DDBJ databases">
        <title>Description of novel Gluconacetobacter.</title>
        <authorList>
            <person name="Sombolestani A."/>
        </authorList>
    </citation>
    <scope>NUCLEOTIDE SEQUENCE [LARGE SCALE GENOMIC DNA]</scope>
    <source>
        <strain evidence="2 3">LMG 27800</strain>
    </source>
</reference>
<proteinExistence type="predicted"/>
<protein>
    <recommendedName>
        <fullName evidence="4">Flagellar assembly protein FliH</fullName>
    </recommendedName>
</protein>
<dbReference type="RefSeq" id="WP_182947246.1">
    <property type="nucleotide sequence ID" value="NZ_JABEQK010000001.1"/>
</dbReference>
<keyword evidence="3" id="KW-1185">Reference proteome</keyword>
<evidence type="ECO:0008006" key="4">
    <source>
        <dbReference type="Google" id="ProtNLM"/>
    </source>
</evidence>
<feature type="region of interest" description="Disordered" evidence="1">
    <location>
        <begin position="52"/>
        <end position="73"/>
    </location>
</feature>
<comment type="caution">
    <text evidence="2">The sequence shown here is derived from an EMBL/GenBank/DDBJ whole genome shotgun (WGS) entry which is preliminary data.</text>
</comment>
<dbReference type="EMBL" id="JABEQK010000001">
    <property type="protein sequence ID" value="MBB2203615.1"/>
    <property type="molecule type" value="Genomic_DNA"/>
</dbReference>
<evidence type="ECO:0000313" key="2">
    <source>
        <dbReference type="EMBL" id="MBB2203615.1"/>
    </source>
</evidence>
<name>A0A7W4KB27_9PROT</name>
<sequence length="257" mass="27769">MTNPTPPSSSSIGAATIFPRRAGIVDVRPTNPRSLCKLVELEDFGISAEIAGKAGAKNGPDASRSAEPEPDPDLVTIHRDEIAAMRETAFHEGQEKGAKEKEEALQALFASQFSALSAAFEAENAKRSQLVKDAADSFTKSVVEVIHHLTALDDTILAGLEHNLVADARQFVTECEGEVTVRCRESDAHSLRAMVSEDSRVQLETIPDTEPAIISVLSETNAIVISPEQWRKSIVEKIVAAVTALAEQRANECQQRT</sequence>
<dbReference type="Proteomes" id="UP000540556">
    <property type="component" value="Unassembled WGS sequence"/>
</dbReference>